<sequence length="164" mass="17960">MEIKVRQAAIVLLLYGSGVMAFAQAATVKVSVTVMQPLPCTINDGRPIEVDFGDEVMTTRINGHFYRVPIGFSFTCNNPYKNAMRLQVQGGVANFGQGMLSTNRDGLAILILQRQTGQQLALNSWLNFTYPNPVKLDAALVKRAGSNLETGEFTASATLRIDYQ</sequence>
<protein>
    <submittedName>
        <fullName evidence="3">Fimbrial protein</fullName>
    </submittedName>
</protein>
<dbReference type="Gene3D" id="2.60.40.1090">
    <property type="entry name" value="Fimbrial-type adhesion domain"/>
    <property type="match status" value="1"/>
</dbReference>
<evidence type="ECO:0000256" key="1">
    <source>
        <dbReference type="SAM" id="SignalP"/>
    </source>
</evidence>
<dbReference type="Proteomes" id="UP001174748">
    <property type="component" value="Unassembled WGS sequence"/>
</dbReference>
<dbReference type="InterPro" id="IPR000259">
    <property type="entry name" value="Adhesion_dom_fimbrial"/>
</dbReference>
<feature type="domain" description="Fimbrial-type adhesion" evidence="2">
    <location>
        <begin position="30"/>
        <end position="164"/>
    </location>
</feature>
<reference evidence="3" key="1">
    <citation type="submission" date="2023-01" db="EMBL/GenBank/DDBJ databases">
        <title>Genomic dissection of endemic carbapenem resistance: metallo-beta-lactamase gene dissemination through clonal, plasmid and integron transfer pathways.</title>
        <authorList>
            <person name="Macesic N."/>
        </authorList>
    </citation>
    <scope>NUCLEOTIDE SEQUENCE</scope>
    <source>
        <strain evidence="4">CPO382</strain>
        <strain evidence="3">CPO573</strain>
    </source>
</reference>
<proteinExistence type="predicted"/>
<dbReference type="EMBL" id="JARTOI010000026">
    <property type="protein sequence ID" value="MDK5171829.1"/>
    <property type="molecule type" value="Genomic_DNA"/>
</dbReference>
<dbReference type="PANTHER" id="PTHR33420:SF34">
    <property type="entry name" value="MINOR FIMBRIAL SUBUNIT"/>
    <property type="match status" value="1"/>
</dbReference>
<gene>
    <name evidence="3" type="ORF">P9854_19165</name>
    <name evidence="4" type="ORF">P9921_15265</name>
</gene>
<organism evidence="3 5">
    <name type="scientific">Serratia nevei</name>
    <dbReference type="NCBI Taxonomy" id="2703794"/>
    <lineage>
        <taxon>Bacteria</taxon>
        <taxon>Pseudomonadati</taxon>
        <taxon>Pseudomonadota</taxon>
        <taxon>Gammaproteobacteria</taxon>
        <taxon>Enterobacterales</taxon>
        <taxon>Yersiniaceae</taxon>
        <taxon>Serratia</taxon>
    </lineage>
</organism>
<feature type="chain" id="PRO_5043330801" evidence="1">
    <location>
        <begin position="26"/>
        <end position="164"/>
    </location>
</feature>
<dbReference type="SUPFAM" id="SSF49401">
    <property type="entry name" value="Bacterial adhesins"/>
    <property type="match status" value="1"/>
</dbReference>
<evidence type="ECO:0000313" key="4">
    <source>
        <dbReference type="EMBL" id="MDK5171829.1"/>
    </source>
</evidence>
<comment type="caution">
    <text evidence="3">The sequence shown here is derived from an EMBL/GenBank/DDBJ whole genome shotgun (WGS) entry which is preliminary data.</text>
</comment>
<dbReference type="InterPro" id="IPR050263">
    <property type="entry name" value="Bact_Fimbrial_Adh_Pro"/>
</dbReference>
<dbReference type="AlphaFoldDB" id="A0AAW6XAC1"/>
<accession>A0AAW6XAC1</accession>
<dbReference type="EMBL" id="JARTLO010000026">
    <property type="protein sequence ID" value="MDK4767904.1"/>
    <property type="molecule type" value="Genomic_DNA"/>
</dbReference>
<dbReference type="Proteomes" id="UP001173597">
    <property type="component" value="Unassembled WGS sequence"/>
</dbReference>
<keyword evidence="1" id="KW-0732">Signal</keyword>
<dbReference type="PANTHER" id="PTHR33420">
    <property type="entry name" value="FIMBRIAL SUBUNIT ELFA-RELATED"/>
    <property type="match status" value="1"/>
</dbReference>
<evidence type="ECO:0000313" key="3">
    <source>
        <dbReference type="EMBL" id="MDK4767904.1"/>
    </source>
</evidence>
<evidence type="ECO:0000313" key="6">
    <source>
        <dbReference type="Proteomes" id="UP001174748"/>
    </source>
</evidence>
<evidence type="ECO:0000313" key="5">
    <source>
        <dbReference type="Proteomes" id="UP001173597"/>
    </source>
</evidence>
<dbReference type="RefSeq" id="WP_048234674.1">
    <property type="nucleotide sequence ID" value="NZ_JARTLO010000026.1"/>
</dbReference>
<dbReference type="GO" id="GO:0043709">
    <property type="term" value="P:cell adhesion involved in single-species biofilm formation"/>
    <property type="evidence" value="ECO:0007669"/>
    <property type="project" value="TreeGrafter"/>
</dbReference>
<keyword evidence="6" id="KW-1185">Reference proteome</keyword>
<evidence type="ECO:0000259" key="2">
    <source>
        <dbReference type="Pfam" id="PF00419"/>
    </source>
</evidence>
<feature type="signal peptide" evidence="1">
    <location>
        <begin position="1"/>
        <end position="25"/>
    </location>
</feature>
<dbReference type="InterPro" id="IPR008966">
    <property type="entry name" value="Adhesion_dom_sf"/>
</dbReference>
<dbReference type="Pfam" id="PF00419">
    <property type="entry name" value="Fimbrial"/>
    <property type="match status" value="1"/>
</dbReference>
<name>A0AAW6XAC1_9GAMM</name>
<dbReference type="InterPro" id="IPR036937">
    <property type="entry name" value="Adhesion_dom_fimbrial_sf"/>
</dbReference>
<dbReference type="GO" id="GO:0009289">
    <property type="term" value="C:pilus"/>
    <property type="evidence" value="ECO:0007669"/>
    <property type="project" value="InterPro"/>
</dbReference>